<evidence type="ECO:0000256" key="7">
    <source>
        <dbReference type="ARBA" id="ARBA00023242"/>
    </source>
</evidence>
<evidence type="ECO:0000256" key="1">
    <source>
        <dbReference type="ARBA" id="ARBA00004123"/>
    </source>
</evidence>
<organism evidence="11 12">
    <name type="scientific">Olea europaea subsp. europaea</name>
    <dbReference type="NCBI Taxonomy" id="158383"/>
    <lineage>
        <taxon>Eukaryota</taxon>
        <taxon>Viridiplantae</taxon>
        <taxon>Streptophyta</taxon>
        <taxon>Embryophyta</taxon>
        <taxon>Tracheophyta</taxon>
        <taxon>Spermatophyta</taxon>
        <taxon>Magnoliopsida</taxon>
        <taxon>eudicotyledons</taxon>
        <taxon>Gunneridae</taxon>
        <taxon>Pentapetalae</taxon>
        <taxon>asterids</taxon>
        <taxon>lamiids</taxon>
        <taxon>Lamiales</taxon>
        <taxon>Oleaceae</taxon>
        <taxon>Oleeae</taxon>
        <taxon>Olea</taxon>
    </lineage>
</organism>
<dbReference type="GO" id="GO:0006281">
    <property type="term" value="P:DNA repair"/>
    <property type="evidence" value="ECO:0007669"/>
    <property type="project" value="TreeGrafter"/>
</dbReference>
<dbReference type="InterPro" id="IPR050628">
    <property type="entry name" value="SNF2_RAD54_helicase_TF"/>
</dbReference>
<dbReference type="InterPro" id="IPR014905">
    <property type="entry name" value="HIRAN"/>
</dbReference>
<dbReference type="Pfam" id="PF00176">
    <property type="entry name" value="SNF2-rel_dom"/>
    <property type="match status" value="1"/>
</dbReference>
<dbReference type="InterPro" id="IPR027417">
    <property type="entry name" value="P-loop_NTPase"/>
</dbReference>
<proteinExistence type="predicted"/>
<evidence type="ECO:0000256" key="6">
    <source>
        <dbReference type="ARBA" id="ARBA00022840"/>
    </source>
</evidence>
<keyword evidence="5" id="KW-0862">Zinc</keyword>
<dbReference type="EMBL" id="CACTIH010000793">
    <property type="protein sequence ID" value="CAA2962198.1"/>
    <property type="molecule type" value="Genomic_DNA"/>
</dbReference>
<dbReference type="GO" id="GO:0008270">
    <property type="term" value="F:zinc ion binding"/>
    <property type="evidence" value="ECO:0007669"/>
    <property type="project" value="InterPro"/>
</dbReference>
<feature type="region of interest" description="Disordered" evidence="8">
    <location>
        <begin position="150"/>
        <end position="169"/>
    </location>
</feature>
<keyword evidence="6" id="KW-0067">ATP-binding</keyword>
<evidence type="ECO:0000313" key="11">
    <source>
        <dbReference type="EMBL" id="CAA2962198.1"/>
    </source>
</evidence>
<reference evidence="11 12" key="1">
    <citation type="submission" date="2019-12" db="EMBL/GenBank/DDBJ databases">
        <authorList>
            <person name="Alioto T."/>
            <person name="Alioto T."/>
            <person name="Gomez Garrido J."/>
        </authorList>
    </citation>
    <scope>NUCLEOTIDE SEQUENCE [LARGE SCALE GENOMIC DNA]</scope>
</reference>
<evidence type="ECO:0000256" key="8">
    <source>
        <dbReference type="SAM" id="MobiDB-lite"/>
    </source>
</evidence>
<evidence type="ECO:0000259" key="9">
    <source>
        <dbReference type="Pfam" id="PF00176"/>
    </source>
</evidence>
<dbReference type="InterPro" id="IPR000330">
    <property type="entry name" value="SNF2_N"/>
</dbReference>
<feature type="domain" description="SNF2 N-terminal" evidence="9">
    <location>
        <begin position="197"/>
        <end position="390"/>
    </location>
</feature>
<sequence>MGNEWWFVGTAEVAGLSTSACSEIVRFSTKAHGEIGRIPNEWARCLLPLVMEKKVRLVGCCKSAPAVLGIMDTIILNVSVYINSSMLRNIHQTSLKTATNSVDESILHPLPSLFRLLGLAQFTQGDLYTRKRPLNPEDTSFLHINKFKNPSSTNGNEVENEEPISDNDLDSIVGVSDSSHLEEMEPPSTLHCELCPYQKQALHWMFQLEKGRNIDDAATTLHPCWDAYRLADTRDLVIYLNAFSGDAATEFPSTLQIAREGILADSMGLGKTIMTIALLSHSGRGGLSSKTSKENSESGNMLDDSPTSSKKATKFSGFDKAQKQQNSLAAGGILIICPMTLIGQWKTEIETHARPGALSIYVHYGQSRSKDAKVLAQSDVVLTTYGVLASEFSTE</sequence>
<evidence type="ECO:0000313" key="12">
    <source>
        <dbReference type="Proteomes" id="UP000594638"/>
    </source>
</evidence>
<dbReference type="Proteomes" id="UP000594638">
    <property type="component" value="Unassembled WGS sequence"/>
</dbReference>
<keyword evidence="4" id="KW-0378">Hydrolase</keyword>
<comment type="subcellular location">
    <subcellularLocation>
        <location evidence="1">Nucleus</location>
    </subcellularLocation>
</comment>
<evidence type="ECO:0000259" key="10">
    <source>
        <dbReference type="Pfam" id="PF08797"/>
    </source>
</evidence>
<feature type="domain" description="HIRAN" evidence="10">
    <location>
        <begin position="20"/>
        <end position="78"/>
    </location>
</feature>
<dbReference type="PANTHER" id="PTHR45626">
    <property type="entry name" value="TRANSCRIPTION TERMINATION FACTOR 2-RELATED"/>
    <property type="match status" value="1"/>
</dbReference>
<keyword evidence="3" id="KW-0547">Nucleotide-binding</keyword>
<feature type="non-terminal residue" evidence="11">
    <location>
        <position position="1"/>
    </location>
</feature>
<dbReference type="GO" id="GO:0005524">
    <property type="term" value="F:ATP binding"/>
    <property type="evidence" value="ECO:0007669"/>
    <property type="project" value="UniProtKB-KW"/>
</dbReference>
<dbReference type="OrthoDB" id="448448at2759"/>
<feature type="compositionally biased region" description="Acidic residues" evidence="8">
    <location>
        <begin position="158"/>
        <end position="169"/>
    </location>
</feature>
<dbReference type="InterPro" id="IPR038718">
    <property type="entry name" value="SNF2-like_sf"/>
</dbReference>
<keyword evidence="7" id="KW-0539">Nucleus</keyword>
<protein>
    <submittedName>
        <fullName evidence="11">SWI SNF-related matrix-associated actin-dependent regulator of chromatin subfamily A member 3-like</fullName>
    </submittedName>
</protein>
<evidence type="ECO:0000256" key="5">
    <source>
        <dbReference type="ARBA" id="ARBA00022833"/>
    </source>
</evidence>
<dbReference type="Gene3D" id="3.40.50.10810">
    <property type="entry name" value="Tandem AAA-ATPase domain"/>
    <property type="match status" value="1"/>
</dbReference>
<gene>
    <name evidence="11" type="ORF">OLEA9_A003029</name>
</gene>
<accession>A0A8S0Q7M4</accession>
<name>A0A8S0Q7M4_OLEEU</name>
<dbReference type="Pfam" id="PF08797">
    <property type="entry name" value="HIRAN"/>
    <property type="match status" value="1"/>
</dbReference>
<evidence type="ECO:0000256" key="2">
    <source>
        <dbReference type="ARBA" id="ARBA00022723"/>
    </source>
</evidence>
<evidence type="ECO:0000256" key="4">
    <source>
        <dbReference type="ARBA" id="ARBA00022801"/>
    </source>
</evidence>
<keyword evidence="12" id="KW-1185">Reference proteome</keyword>
<dbReference type="AlphaFoldDB" id="A0A8S0Q7M4"/>
<dbReference type="GO" id="GO:0003676">
    <property type="term" value="F:nucleic acid binding"/>
    <property type="evidence" value="ECO:0007669"/>
    <property type="project" value="InterPro"/>
</dbReference>
<feature type="region of interest" description="Disordered" evidence="8">
    <location>
        <begin position="283"/>
        <end position="313"/>
    </location>
</feature>
<dbReference type="GO" id="GO:0016818">
    <property type="term" value="F:hydrolase activity, acting on acid anhydrides, in phosphorus-containing anhydrides"/>
    <property type="evidence" value="ECO:0007669"/>
    <property type="project" value="InterPro"/>
</dbReference>
<keyword evidence="2" id="KW-0479">Metal-binding</keyword>
<dbReference type="SUPFAM" id="SSF52540">
    <property type="entry name" value="P-loop containing nucleoside triphosphate hydrolases"/>
    <property type="match status" value="1"/>
</dbReference>
<evidence type="ECO:0000256" key="3">
    <source>
        <dbReference type="ARBA" id="ARBA00022741"/>
    </source>
</evidence>
<comment type="caution">
    <text evidence="11">The sequence shown here is derived from an EMBL/GenBank/DDBJ whole genome shotgun (WGS) entry which is preliminary data.</text>
</comment>
<dbReference type="GO" id="GO:0005634">
    <property type="term" value="C:nucleus"/>
    <property type="evidence" value="ECO:0007669"/>
    <property type="project" value="UniProtKB-SubCell"/>
</dbReference>
<dbReference type="GO" id="GO:0008094">
    <property type="term" value="F:ATP-dependent activity, acting on DNA"/>
    <property type="evidence" value="ECO:0007669"/>
    <property type="project" value="TreeGrafter"/>
</dbReference>
<dbReference type="PANTHER" id="PTHR45626:SF45">
    <property type="entry name" value="DNA REPAIR PROTEIN RAD5A"/>
    <property type="match status" value="1"/>
</dbReference>
<dbReference type="Gramene" id="OE9A003029T1">
    <property type="protein sequence ID" value="OE9A003029C1"/>
    <property type="gene ID" value="OE9A003029"/>
</dbReference>